<dbReference type="AlphaFoldDB" id="A0A5B9PFJ1"/>
<dbReference type="Pfam" id="PF04102">
    <property type="entry name" value="SlyX"/>
    <property type="match status" value="1"/>
</dbReference>
<dbReference type="KEGG" id="mff:MFFC18_49770"/>
<keyword evidence="3" id="KW-1185">Reference proteome</keyword>
<proteinExistence type="predicted"/>
<sequence>MGSESRTDRERIVDSEIALTHLQADYESLNEVVLQQQKLIEKLSAKVQQLESKLDSSSDPEVRDPESERPPHY</sequence>
<evidence type="ECO:0000256" key="1">
    <source>
        <dbReference type="SAM" id="MobiDB-lite"/>
    </source>
</evidence>
<reference evidence="2 3" key="1">
    <citation type="submission" date="2019-08" db="EMBL/GenBank/DDBJ databases">
        <title>Deep-cultivation of Planctomycetes and their phenomic and genomic characterization uncovers novel biology.</title>
        <authorList>
            <person name="Wiegand S."/>
            <person name="Jogler M."/>
            <person name="Boedeker C."/>
            <person name="Pinto D."/>
            <person name="Vollmers J."/>
            <person name="Rivas-Marin E."/>
            <person name="Kohn T."/>
            <person name="Peeters S.H."/>
            <person name="Heuer A."/>
            <person name="Rast P."/>
            <person name="Oberbeckmann S."/>
            <person name="Bunk B."/>
            <person name="Jeske O."/>
            <person name="Meyerdierks A."/>
            <person name="Storesund J.E."/>
            <person name="Kallscheuer N."/>
            <person name="Luecker S."/>
            <person name="Lage O.M."/>
            <person name="Pohl T."/>
            <person name="Merkel B.J."/>
            <person name="Hornburger P."/>
            <person name="Mueller R.-W."/>
            <person name="Bruemmer F."/>
            <person name="Labrenz M."/>
            <person name="Spormann A.M."/>
            <person name="Op den Camp H."/>
            <person name="Overmann J."/>
            <person name="Amann R."/>
            <person name="Jetten M.S.M."/>
            <person name="Mascher T."/>
            <person name="Medema M.H."/>
            <person name="Devos D.P."/>
            <person name="Kaster A.-K."/>
            <person name="Ovreas L."/>
            <person name="Rohde M."/>
            <person name="Galperin M.Y."/>
            <person name="Jogler C."/>
        </authorList>
    </citation>
    <scope>NUCLEOTIDE SEQUENCE [LARGE SCALE GENOMIC DNA]</scope>
    <source>
        <strain evidence="2 3">FC18</strain>
    </source>
</reference>
<protein>
    <recommendedName>
        <fullName evidence="4">Protein SlyX</fullName>
    </recommendedName>
</protein>
<name>A0A5B9PFJ1_9BACT</name>
<accession>A0A5B9PFJ1</accession>
<gene>
    <name evidence="2" type="ORF">MFFC18_49770</name>
</gene>
<feature type="region of interest" description="Disordered" evidence="1">
    <location>
        <begin position="51"/>
        <end position="73"/>
    </location>
</feature>
<dbReference type="Proteomes" id="UP000322214">
    <property type="component" value="Chromosome"/>
</dbReference>
<organism evidence="2 3">
    <name type="scientific">Mariniblastus fucicola</name>
    <dbReference type="NCBI Taxonomy" id="980251"/>
    <lineage>
        <taxon>Bacteria</taxon>
        <taxon>Pseudomonadati</taxon>
        <taxon>Planctomycetota</taxon>
        <taxon>Planctomycetia</taxon>
        <taxon>Pirellulales</taxon>
        <taxon>Pirellulaceae</taxon>
        <taxon>Mariniblastus</taxon>
    </lineage>
</organism>
<dbReference type="EMBL" id="CP042912">
    <property type="protein sequence ID" value="QEG25054.1"/>
    <property type="molecule type" value="Genomic_DNA"/>
</dbReference>
<evidence type="ECO:0000313" key="2">
    <source>
        <dbReference type="EMBL" id="QEG25054.1"/>
    </source>
</evidence>
<evidence type="ECO:0000313" key="3">
    <source>
        <dbReference type="Proteomes" id="UP000322214"/>
    </source>
</evidence>
<dbReference type="RefSeq" id="WP_075082697.1">
    <property type="nucleotide sequence ID" value="NZ_CP042912.1"/>
</dbReference>
<feature type="compositionally biased region" description="Basic and acidic residues" evidence="1">
    <location>
        <begin position="52"/>
        <end position="73"/>
    </location>
</feature>
<dbReference type="InterPro" id="IPR007236">
    <property type="entry name" value="SlyX"/>
</dbReference>
<evidence type="ECO:0008006" key="4">
    <source>
        <dbReference type="Google" id="ProtNLM"/>
    </source>
</evidence>